<dbReference type="PANTHER" id="PTHR47739">
    <property type="entry name" value="TRNA1(VAL) (ADENINE(37)-N6)-METHYLTRANSFERASE"/>
    <property type="match status" value="1"/>
</dbReference>
<dbReference type="InterPro" id="IPR029063">
    <property type="entry name" value="SAM-dependent_MTases_sf"/>
</dbReference>
<proteinExistence type="inferred from homology"/>
<evidence type="ECO:0000256" key="3">
    <source>
        <dbReference type="ARBA" id="ARBA00022679"/>
    </source>
</evidence>
<dbReference type="PROSITE" id="PS00092">
    <property type="entry name" value="N6_MTASE"/>
    <property type="match status" value="1"/>
</dbReference>
<evidence type="ECO:0000259" key="7">
    <source>
        <dbReference type="Pfam" id="PF05175"/>
    </source>
</evidence>
<dbReference type="GO" id="GO:0008168">
    <property type="term" value="F:methyltransferase activity"/>
    <property type="evidence" value="ECO:0007669"/>
    <property type="project" value="UniProtKB-KW"/>
</dbReference>
<comment type="caution">
    <text evidence="8">The sequence shown here is derived from an EMBL/GenBank/DDBJ whole genome shotgun (WGS) entry which is preliminary data.</text>
</comment>
<dbReference type="Proteomes" id="UP001253848">
    <property type="component" value="Unassembled WGS sequence"/>
</dbReference>
<dbReference type="SUPFAM" id="SSF53335">
    <property type="entry name" value="S-adenosyl-L-methionine-dependent methyltransferases"/>
    <property type="match status" value="1"/>
</dbReference>
<organism evidence="8 9">
    <name type="scientific">Autumnicola psychrophila</name>
    <dbReference type="NCBI Taxonomy" id="3075592"/>
    <lineage>
        <taxon>Bacteria</taxon>
        <taxon>Pseudomonadati</taxon>
        <taxon>Bacteroidota</taxon>
        <taxon>Flavobacteriia</taxon>
        <taxon>Flavobacteriales</taxon>
        <taxon>Flavobacteriaceae</taxon>
        <taxon>Autumnicola</taxon>
    </lineage>
</organism>
<gene>
    <name evidence="8" type="ORF">RM541_02215</name>
</gene>
<comment type="catalytic activity">
    <reaction evidence="6">
        <text>adenosine(37) in tRNA1(Val) + S-adenosyl-L-methionine = N(6)-methyladenosine(37) in tRNA1(Val) + S-adenosyl-L-homocysteine + H(+)</text>
        <dbReference type="Rhea" id="RHEA:43160"/>
        <dbReference type="Rhea" id="RHEA-COMP:10369"/>
        <dbReference type="Rhea" id="RHEA-COMP:10370"/>
        <dbReference type="ChEBI" id="CHEBI:15378"/>
        <dbReference type="ChEBI" id="CHEBI:57856"/>
        <dbReference type="ChEBI" id="CHEBI:59789"/>
        <dbReference type="ChEBI" id="CHEBI:74411"/>
        <dbReference type="ChEBI" id="CHEBI:74449"/>
        <dbReference type="EC" id="2.1.1.223"/>
    </reaction>
</comment>
<dbReference type="InterPro" id="IPR007848">
    <property type="entry name" value="Small_mtfrase_dom"/>
</dbReference>
<dbReference type="PANTHER" id="PTHR47739:SF1">
    <property type="entry name" value="TRNA1(VAL) (ADENINE(37)-N6)-METHYLTRANSFERASE"/>
    <property type="match status" value="1"/>
</dbReference>
<dbReference type="InterPro" id="IPR002052">
    <property type="entry name" value="DNA_methylase_N6_adenine_CS"/>
</dbReference>
<dbReference type="InterPro" id="IPR050210">
    <property type="entry name" value="tRNA_Adenine-N(6)_MTase"/>
</dbReference>
<dbReference type="Pfam" id="PF05175">
    <property type="entry name" value="MTS"/>
    <property type="match status" value="1"/>
</dbReference>
<dbReference type="RefSeq" id="WP_311498590.1">
    <property type="nucleotide sequence ID" value="NZ_JAVRHN010000001.1"/>
</dbReference>
<protein>
    <recommendedName>
        <fullName evidence="6">tRNA1(Val) (adenine(37)-N6)-methyltransferase</fullName>
        <ecNumber evidence="6">2.1.1.223</ecNumber>
    </recommendedName>
    <alternativeName>
        <fullName evidence="6">tRNA m6A37 methyltransferase</fullName>
    </alternativeName>
</protein>
<keyword evidence="9" id="KW-1185">Reference proteome</keyword>
<keyword evidence="4 6" id="KW-0949">S-adenosyl-L-methionine</keyword>
<dbReference type="EMBL" id="JAVRHN010000001">
    <property type="protein sequence ID" value="MDT0685159.1"/>
    <property type="molecule type" value="Genomic_DNA"/>
</dbReference>
<evidence type="ECO:0000256" key="2">
    <source>
        <dbReference type="ARBA" id="ARBA00022603"/>
    </source>
</evidence>
<dbReference type="InterPro" id="IPR022882">
    <property type="entry name" value="tRNA_adenine-N6_MeTrfase"/>
</dbReference>
<dbReference type="EC" id="2.1.1.223" evidence="6"/>
<evidence type="ECO:0000313" key="9">
    <source>
        <dbReference type="Proteomes" id="UP001253848"/>
    </source>
</evidence>
<keyword evidence="5 6" id="KW-0819">tRNA processing</keyword>
<reference evidence="8 9" key="1">
    <citation type="submission" date="2023-09" db="EMBL/GenBank/DDBJ databases">
        <authorList>
            <person name="Rey-Velasco X."/>
        </authorList>
    </citation>
    <scope>NUCLEOTIDE SEQUENCE [LARGE SCALE GENOMIC DNA]</scope>
    <source>
        <strain evidence="8 9">F225</strain>
    </source>
</reference>
<evidence type="ECO:0000256" key="6">
    <source>
        <dbReference type="HAMAP-Rule" id="MF_01872"/>
    </source>
</evidence>
<feature type="domain" description="Methyltransferase small" evidence="7">
    <location>
        <begin position="39"/>
        <end position="123"/>
    </location>
</feature>
<evidence type="ECO:0000256" key="1">
    <source>
        <dbReference type="ARBA" id="ARBA00022490"/>
    </source>
</evidence>
<keyword evidence="3 6" id="KW-0808">Transferase</keyword>
<name>A0ABU3DN67_9FLAO</name>
<evidence type="ECO:0000256" key="5">
    <source>
        <dbReference type="ARBA" id="ARBA00022694"/>
    </source>
</evidence>
<evidence type="ECO:0000256" key="4">
    <source>
        <dbReference type="ARBA" id="ARBA00022691"/>
    </source>
</evidence>
<dbReference type="CDD" id="cd02440">
    <property type="entry name" value="AdoMet_MTases"/>
    <property type="match status" value="1"/>
</dbReference>
<dbReference type="HAMAP" id="MF_01872">
    <property type="entry name" value="tRNA_methyltr_YfiC"/>
    <property type="match status" value="1"/>
</dbReference>
<keyword evidence="2 6" id="KW-0489">Methyltransferase</keyword>
<keyword evidence="1 6" id="KW-0963">Cytoplasm</keyword>
<dbReference type="Gene3D" id="3.40.50.150">
    <property type="entry name" value="Vaccinia Virus protein VP39"/>
    <property type="match status" value="1"/>
</dbReference>
<dbReference type="GO" id="GO:0032259">
    <property type="term" value="P:methylation"/>
    <property type="evidence" value="ECO:0007669"/>
    <property type="project" value="UniProtKB-KW"/>
</dbReference>
<sequence length="248" mass="28004">MSDQIFKFKEFSVAQDKAAMKIGTDGVLLGAWTPLDHNPESILDIGTGTGLIALIMAQRSGAFAIDAIEIEENAYEQAVENFENSNWGDRLFCYHADLNEFAEEMQDEEKYDLIISNPPFYAAPLSSEVAENEQKMPKARKLARFTDSLPFEHLVHGASVLLSQKGIFSVIIPYAEEENFIELASAVHLFPKKITRVRGTKDSALKRSLLAFSFRKTAVQTDELIIEISRHNYTEDYKKLVSPFYLKL</sequence>
<comment type="similarity">
    <text evidence="6">Belongs to the methyltransferase superfamily. tRNA (adenine-N(6)-)-methyltransferase family.</text>
</comment>
<comment type="subcellular location">
    <subcellularLocation>
        <location evidence="6">Cytoplasm</location>
    </subcellularLocation>
</comment>
<evidence type="ECO:0000313" key="8">
    <source>
        <dbReference type="EMBL" id="MDT0685159.1"/>
    </source>
</evidence>
<accession>A0ABU3DN67</accession>
<comment type="function">
    <text evidence="6">Specifically methylates the adenine in position 37 of tRNA(1)(Val) (anticodon cmo5UAC).</text>
</comment>